<proteinExistence type="predicted"/>
<reference evidence="1" key="1">
    <citation type="submission" date="2022-01" db="EMBL/GenBank/DDBJ databases">
        <authorList>
            <person name="Jo J.-H."/>
            <person name="Im W.-T."/>
        </authorList>
    </citation>
    <scope>NUCLEOTIDE SEQUENCE</scope>
    <source>
        <strain evidence="1">G124</strain>
    </source>
</reference>
<evidence type="ECO:0000313" key="1">
    <source>
        <dbReference type="EMBL" id="MCF2515435.1"/>
    </source>
</evidence>
<organism evidence="1 2">
    <name type="scientific">Sphingomonas cremea</name>
    <dbReference type="NCBI Taxonomy" id="2904799"/>
    <lineage>
        <taxon>Bacteria</taxon>
        <taxon>Pseudomonadati</taxon>
        <taxon>Pseudomonadota</taxon>
        <taxon>Alphaproteobacteria</taxon>
        <taxon>Sphingomonadales</taxon>
        <taxon>Sphingomonadaceae</taxon>
        <taxon>Sphingomonas</taxon>
    </lineage>
</organism>
<comment type="caution">
    <text evidence="1">The sequence shown here is derived from an EMBL/GenBank/DDBJ whole genome shotgun (WGS) entry which is preliminary data.</text>
</comment>
<dbReference type="AlphaFoldDB" id="A0A9X1QLR8"/>
<protein>
    <submittedName>
        <fullName evidence="1">Uncharacterized protein</fullName>
    </submittedName>
</protein>
<dbReference type="RefSeq" id="WP_235068025.1">
    <property type="nucleotide sequence ID" value="NZ_JAKFGM010000003.1"/>
</dbReference>
<evidence type="ECO:0000313" key="2">
    <source>
        <dbReference type="Proteomes" id="UP001139410"/>
    </source>
</evidence>
<keyword evidence="2" id="KW-1185">Reference proteome</keyword>
<gene>
    <name evidence="1" type="ORF">LVY65_10220</name>
</gene>
<dbReference type="Proteomes" id="UP001139410">
    <property type="component" value="Unassembled WGS sequence"/>
</dbReference>
<dbReference type="EMBL" id="JAKFGM010000003">
    <property type="protein sequence ID" value="MCF2515435.1"/>
    <property type="molecule type" value="Genomic_DNA"/>
</dbReference>
<accession>A0A9X1QLR8</accession>
<name>A0A9X1QLR8_9SPHN</name>
<sequence length="57" mass="6446">MISVTPIGRIAPDLPRRDLAAIYPYLNRKELEGKSPRDQLRQIDGILQKLAAASRMQ</sequence>